<evidence type="ECO:0000256" key="6">
    <source>
        <dbReference type="ARBA" id="ARBA00023002"/>
    </source>
</evidence>
<proteinExistence type="inferred from homology"/>
<evidence type="ECO:0000256" key="7">
    <source>
        <dbReference type="ARBA" id="ARBA00023157"/>
    </source>
</evidence>
<gene>
    <name evidence="15" type="ORF">HLUCCA11_02785</name>
</gene>
<dbReference type="PIRSF" id="PIRSF000239">
    <property type="entry name" value="AHPC"/>
    <property type="match status" value="1"/>
</dbReference>
<name>A0A0P7Z367_9CYAN</name>
<dbReference type="InterPro" id="IPR024706">
    <property type="entry name" value="Peroxiredoxin_AhpC-typ"/>
</dbReference>
<dbReference type="PATRIC" id="fig|1666911.3.peg.1800"/>
<evidence type="ECO:0000313" key="15">
    <source>
        <dbReference type="EMBL" id="KPQ37382.1"/>
    </source>
</evidence>
<dbReference type="NCBIfam" id="NF006960">
    <property type="entry name" value="PRK09437.1"/>
    <property type="match status" value="1"/>
</dbReference>
<evidence type="ECO:0000256" key="3">
    <source>
        <dbReference type="ARBA" id="ARBA00013017"/>
    </source>
</evidence>
<keyword evidence="4 15" id="KW-0575">Peroxidase</keyword>
<evidence type="ECO:0000256" key="1">
    <source>
        <dbReference type="ARBA" id="ARBA00003330"/>
    </source>
</evidence>
<evidence type="ECO:0000256" key="5">
    <source>
        <dbReference type="ARBA" id="ARBA00022862"/>
    </source>
</evidence>
<feature type="domain" description="Thioredoxin" evidence="14">
    <location>
        <begin position="8"/>
        <end position="161"/>
    </location>
</feature>
<accession>A0A0P7Z367</accession>
<dbReference type="InterPro" id="IPR013766">
    <property type="entry name" value="Thioredoxin_domain"/>
</dbReference>
<dbReference type="GO" id="GO:0005737">
    <property type="term" value="C:cytoplasm"/>
    <property type="evidence" value="ECO:0007669"/>
    <property type="project" value="TreeGrafter"/>
</dbReference>
<comment type="similarity">
    <text evidence="10">Belongs to the peroxiredoxin family. BCP/PrxQ subfamily.</text>
</comment>
<dbReference type="PANTHER" id="PTHR42801">
    <property type="entry name" value="THIOREDOXIN-DEPENDENT PEROXIDE REDUCTASE"/>
    <property type="match status" value="1"/>
</dbReference>
<evidence type="ECO:0000256" key="12">
    <source>
        <dbReference type="ARBA" id="ARBA00049091"/>
    </source>
</evidence>
<dbReference type="EMBL" id="LJZR01000002">
    <property type="protein sequence ID" value="KPQ37382.1"/>
    <property type="molecule type" value="Genomic_DNA"/>
</dbReference>
<dbReference type="FunFam" id="3.40.30.10:FF:000007">
    <property type="entry name" value="Thioredoxin-dependent thiol peroxidase"/>
    <property type="match status" value="1"/>
</dbReference>
<keyword evidence="6 15" id="KW-0560">Oxidoreductase</keyword>
<evidence type="ECO:0000259" key="14">
    <source>
        <dbReference type="PROSITE" id="PS51352"/>
    </source>
</evidence>
<dbReference type="PROSITE" id="PS51352">
    <property type="entry name" value="THIOREDOXIN_2"/>
    <property type="match status" value="1"/>
</dbReference>
<dbReference type="Proteomes" id="UP000050465">
    <property type="component" value="Unassembled WGS sequence"/>
</dbReference>
<feature type="active site" description="Cysteine sulfenic acid (-SOH) intermediate; for peroxidase activity" evidence="13">
    <location>
        <position position="50"/>
    </location>
</feature>
<evidence type="ECO:0000256" key="2">
    <source>
        <dbReference type="ARBA" id="ARBA00011245"/>
    </source>
</evidence>
<evidence type="ECO:0000256" key="9">
    <source>
        <dbReference type="ARBA" id="ARBA00032824"/>
    </source>
</evidence>
<organism evidence="15 16">
    <name type="scientific">Phormidesmis priestleyi Ana</name>
    <dbReference type="NCBI Taxonomy" id="1666911"/>
    <lineage>
        <taxon>Bacteria</taxon>
        <taxon>Bacillati</taxon>
        <taxon>Cyanobacteriota</taxon>
        <taxon>Cyanophyceae</taxon>
        <taxon>Leptolyngbyales</taxon>
        <taxon>Leptolyngbyaceae</taxon>
        <taxon>Phormidesmis</taxon>
    </lineage>
</organism>
<dbReference type="AlphaFoldDB" id="A0A0P7Z367"/>
<dbReference type="CDD" id="cd03017">
    <property type="entry name" value="PRX_BCP"/>
    <property type="match status" value="1"/>
</dbReference>
<evidence type="ECO:0000256" key="8">
    <source>
        <dbReference type="ARBA" id="ARBA00023284"/>
    </source>
</evidence>
<dbReference type="SUPFAM" id="SSF52833">
    <property type="entry name" value="Thioredoxin-like"/>
    <property type="match status" value="1"/>
</dbReference>
<dbReference type="InterPro" id="IPR050924">
    <property type="entry name" value="Peroxiredoxin_BCP/PrxQ"/>
</dbReference>
<evidence type="ECO:0000256" key="11">
    <source>
        <dbReference type="ARBA" id="ARBA00041373"/>
    </source>
</evidence>
<keyword evidence="8" id="KW-0676">Redox-active center</keyword>
<dbReference type="GO" id="GO:0045454">
    <property type="term" value="P:cell redox homeostasis"/>
    <property type="evidence" value="ECO:0007669"/>
    <property type="project" value="TreeGrafter"/>
</dbReference>
<dbReference type="PANTHER" id="PTHR42801:SF4">
    <property type="entry name" value="AHPC_TSA FAMILY PROTEIN"/>
    <property type="match status" value="1"/>
</dbReference>
<keyword evidence="5" id="KW-0049">Antioxidant</keyword>
<dbReference type="Gene3D" id="3.40.30.10">
    <property type="entry name" value="Glutaredoxin"/>
    <property type="match status" value="1"/>
</dbReference>
<keyword evidence="7" id="KW-1015">Disulfide bond</keyword>
<evidence type="ECO:0000256" key="10">
    <source>
        <dbReference type="ARBA" id="ARBA00038489"/>
    </source>
</evidence>
<comment type="function">
    <text evidence="1">Thiol-specific peroxidase that catalyzes the reduction of hydrogen peroxide and organic hydroperoxides to water and alcohols, respectively. Plays a role in cell protection against oxidative stress by detoxifying peroxides and as sensor of hydrogen peroxide-mediated signaling events.</text>
</comment>
<evidence type="ECO:0000256" key="13">
    <source>
        <dbReference type="PIRSR" id="PIRSR000239-1"/>
    </source>
</evidence>
<dbReference type="GO" id="GO:0034599">
    <property type="term" value="P:cellular response to oxidative stress"/>
    <property type="evidence" value="ECO:0007669"/>
    <property type="project" value="TreeGrafter"/>
</dbReference>
<protein>
    <recommendedName>
        <fullName evidence="3">thioredoxin-dependent peroxiredoxin</fullName>
        <ecNumber evidence="3">1.11.1.24</ecNumber>
    </recommendedName>
    <alternativeName>
        <fullName evidence="11">Bacterioferritin comigratory protein</fullName>
    </alternativeName>
    <alternativeName>
        <fullName evidence="9">Thioredoxin peroxidase</fullName>
    </alternativeName>
</protein>
<comment type="catalytic activity">
    <reaction evidence="12">
        <text>a hydroperoxide + [thioredoxin]-dithiol = an alcohol + [thioredoxin]-disulfide + H2O</text>
        <dbReference type="Rhea" id="RHEA:62620"/>
        <dbReference type="Rhea" id="RHEA-COMP:10698"/>
        <dbReference type="Rhea" id="RHEA-COMP:10700"/>
        <dbReference type="ChEBI" id="CHEBI:15377"/>
        <dbReference type="ChEBI" id="CHEBI:29950"/>
        <dbReference type="ChEBI" id="CHEBI:30879"/>
        <dbReference type="ChEBI" id="CHEBI:35924"/>
        <dbReference type="ChEBI" id="CHEBI:50058"/>
        <dbReference type="EC" id="1.11.1.24"/>
    </reaction>
</comment>
<comment type="caution">
    <text evidence="15">The sequence shown here is derived from an EMBL/GenBank/DDBJ whole genome shotgun (WGS) entry which is preliminary data.</text>
</comment>
<dbReference type="STRING" id="1666911.HLUCCA11_02785"/>
<evidence type="ECO:0000313" key="16">
    <source>
        <dbReference type="Proteomes" id="UP000050465"/>
    </source>
</evidence>
<dbReference type="Pfam" id="PF00578">
    <property type="entry name" value="AhpC-TSA"/>
    <property type="match status" value="1"/>
</dbReference>
<dbReference type="EC" id="1.11.1.24" evidence="3"/>
<dbReference type="GO" id="GO:0008379">
    <property type="term" value="F:thioredoxin peroxidase activity"/>
    <property type="evidence" value="ECO:0007669"/>
    <property type="project" value="TreeGrafter"/>
</dbReference>
<dbReference type="InterPro" id="IPR000866">
    <property type="entry name" value="AhpC/TSA"/>
</dbReference>
<reference evidence="15 16" key="1">
    <citation type="submission" date="2015-09" db="EMBL/GenBank/DDBJ databases">
        <title>Identification and resolution of microdiversity through metagenomic sequencing of parallel consortia.</title>
        <authorList>
            <person name="Nelson W.C."/>
            <person name="Romine M.F."/>
            <person name="Lindemann S.R."/>
        </authorList>
    </citation>
    <scope>NUCLEOTIDE SEQUENCE [LARGE SCALE GENOMIC DNA]</scope>
    <source>
        <strain evidence="15">Ana</strain>
    </source>
</reference>
<evidence type="ECO:0000256" key="4">
    <source>
        <dbReference type="ARBA" id="ARBA00022559"/>
    </source>
</evidence>
<comment type="subunit">
    <text evidence="2">Monomer.</text>
</comment>
<dbReference type="InterPro" id="IPR036249">
    <property type="entry name" value="Thioredoxin-like_sf"/>
</dbReference>
<sequence length="163" mass="17646">MALNAMALNAGDPAPDFSMLDADGNTVSLAELKGQRIVMFFYPRDSTPGCTKEACGFRDAYDELQSKGVVVLGVSTDSAKSHAKFAAKHSLTFPLLVDEDGEVGTRYGCYGLKKMYGKEYMGITRSSFIIGPDGTLEKVYRKVKPEPHVAEVIADIDELIALA</sequence>